<name>A0ABY5VHZ1_9FIRM</name>
<feature type="signal peptide" evidence="1">
    <location>
        <begin position="1"/>
        <end position="21"/>
    </location>
</feature>
<feature type="chain" id="PRO_5045465215" evidence="1">
    <location>
        <begin position="22"/>
        <end position="482"/>
    </location>
</feature>
<reference evidence="2" key="1">
    <citation type="journal article" date="2022" name="Cell">
        <title>Design, construction, and in vivo augmentation of a complex gut microbiome.</title>
        <authorList>
            <person name="Cheng A.G."/>
            <person name="Ho P.Y."/>
            <person name="Aranda-Diaz A."/>
            <person name="Jain S."/>
            <person name="Yu F.B."/>
            <person name="Meng X."/>
            <person name="Wang M."/>
            <person name="Iakiviak M."/>
            <person name="Nagashima K."/>
            <person name="Zhao A."/>
            <person name="Murugkar P."/>
            <person name="Patil A."/>
            <person name="Atabakhsh K."/>
            <person name="Weakley A."/>
            <person name="Yan J."/>
            <person name="Brumbaugh A.R."/>
            <person name="Higginbottom S."/>
            <person name="Dimas A."/>
            <person name="Shiver A.L."/>
            <person name="Deutschbauer A."/>
            <person name="Neff N."/>
            <person name="Sonnenburg J.L."/>
            <person name="Huang K.C."/>
            <person name="Fischbach M.A."/>
        </authorList>
    </citation>
    <scope>NUCLEOTIDE SEQUENCE</scope>
    <source>
        <strain evidence="2">DSM 19829</strain>
    </source>
</reference>
<evidence type="ECO:0000256" key="1">
    <source>
        <dbReference type="SAM" id="SignalP"/>
    </source>
</evidence>
<accession>A0ABY5VHZ1</accession>
<gene>
    <name evidence="2" type="ORF">NQ502_03890</name>
</gene>
<dbReference type="EMBL" id="CP102290">
    <property type="protein sequence ID" value="UWP60204.1"/>
    <property type="molecule type" value="Genomic_DNA"/>
</dbReference>
<keyword evidence="1" id="KW-0732">Signal</keyword>
<keyword evidence="3" id="KW-1185">Reference proteome</keyword>
<sequence>MKKTKVMAAAAAFAVLTMMMGGCGGKSSLDPDNPVTIEVQTYYNGAHKIAFDELVTEFNNTVGSEKGIFVKHISSGDLNELIENLEFELSKPEDERELSDLFSCYASTALKFEEQGLLVDLDDWFSEEELSEYLDAYIEEGRMGSDQALTLFPTAKSTEVMTVNMTDWEPFANDTGAVLEDLSSWEGVAETAETYYEWTDAKTDTPDDGKALFGMDAFANFVLTGLHQLGADPFQVKDGTVELNMDKEAMRRIWDVYYVPYISGYYAEYGRFRSDDMKTGDLIASVGSSSGASYMPTEVTVGDAEPYPIETEELAVPNFEGADPVAVQQGAGMVVSKSDEVREEATVIFLKWFTDSYVNTQFCIQSSYLPVKKEANQLSFIEEVVENEKLEWNEEIRRTMEVSFEESTHYELYTMPVFEGSDACRTVIGNSLREKAAGDREQVKIRLEEGTQSLEEIVNEFNTDEQFDNWCEEFTQQLKENL</sequence>
<evidence type="ECO:0000313" key="3">
    <source>
        <dbReference type="Proteomes" id="UP001060164"/>
    </source>
</evidence>
<dbReference type="PROSITE" id="PS51257">
    <property type="entry name" value="PROKAR_LIPOPROTEIN"/>
    <property type="match status" value="1"/>
</dbReference>
<dbReference type="InterPro" id="IPR006059">
    <property type="entry name" value="SBP"/>
</dbReference>
<organism evidence="2 3">
    <name type="scientific">Ruminococcus gauvreauii</name>
    <dbReference type="NCBI Taxonomy" id="438033"/>
    <lineage>
        <taxon>Bacteria</taxon>
        <taxon>Bacillati</taxon>
        <taxon>Bacillota</taxon>
        <taxon>Clostridia</taxon>
        <taxon>Eubacteriales</taxon>
        <taxon>Oscillospiraceae</taxon>
        <taxon>Ruminococcus</taxon>
    </lineage>
</organism>
<proteinExistence type="predicted"/>
<dbReference type="RefSeq" id="WP_028530195.1">
    <property type="nucleotide sequence ID" value="NZ_CABLBR010000048.1"/>
</dbReference>
<protein>
    <submittedName>
        <fullName evidence="2">ABC transporter substrate-binding protein</fullName>
    </submittedName>
</protein>
<dbReference type="Proteomes" id="UP001060164">
    <property type="component" value="Chromosome"/>
</dbReference>
<dbReference type="SUPFAM" id="SSF53850">
    <property type="entry name" value="Periplasmic binding protein-like II"/>
    <property type="match status" value="1"/>
</dbReference>
<dbReference type="Pfam" id="PF13416">
    <property type="entry name" value="SBP_bac_8"/>
    <property type="match status" value="1"/>
</dbReference>
<dbReference type="Gene3D" id="3.40.190.10">
    <property type="entry name" value="Periplasmic binding protein-like II"/>
    <property type="match status" value="1"/>
</dbReference>
<evidence type="ECO:0000313" key="2">
    <source>
        <dbReference type="EMBL" id="UWP60204.1"/>
    </source>
</evidence>